<dbReference type="GO" id="GO:0003676">
    <property type="term" value="F:nucleic acid binding"/>
    <property type="evidence" value="ECO:0007669"/>
    <property type="project" value="InterPro"/>
</dbReference>
<name>A0A8H7RGU9_9FUNG</name>
<accession>A0A8H7RGU9</accession>
<evidence type="ECO:0000259" key="1">
    <source>
        <dbReference type="PROSITE" id="PS50994"/>
    </source>
</evidence>
<sequence length="524" mass="61288">MEESKLNFLQYYLTTLEYPSGITKQQERYITSQNKHYFVYNDRVYRRHDNTPRLVLNKTEADNCIWMYHFHPIAGGHFAFQNTYEKIARKYYSEGMRKDLFDAVSQCNYCQRLGKPIKNEILRPIPVPSEPWTLCGLDIKHCPTSRSGMKYIIACADYTTKWIEARAVRLANATEVALFIYEKIISRHSQPKAVIVDNGLPVSKNIVKEVCKQFSIELRTCSVYTPTSNGFIEQLNQVLGRLLKKRPKHEIDDWCQYLPAALFVYRTIKQNSTKQSPFKLLYFHEAMTPFDKIMEDTSYIGEDNEDWSLDEFNKKLENQINALQNVRQQAAASIEVSQHNQRKTIERKILAKKKHLIQPPFKIGDTVLVYNNAIETSWTGKLEQTWLGPYIVDLVNVNTMDPLQDFQETQNSQDNNPFSVDTNQNLGSFSLPGIQILDLSLPPEIIMELQIYIFHEQYRKKIKEKRIEIVNQLKETIKDNNTLREVCRNRRRNKGIIEILSANDLDTKTLTKDTQFQRCLGEQW</sequence>
<protein>
    <recommendedName>
        <fullName evidence="1">Integrase catalytic domain-containing protein</fullName>
    </recommendedName>
</protein>
<dbReference type="Gene3D" id="1.10.340.70">
    <property type="match status" value="1"/>
</dbReference>
<dbReference type="PANTHER" id="PTHR37984:SF5">
    <property type="entry name" value="PROTEIN NYNRIN-LIKE"/>
    <property type="match status" value="1"/>
</dbReference>
<feature type="domain" description="Integrase catalytic" evidence="1">
    <location>
        <begin position="127"/>
        <end position="285"/>
    </location>
</feature>
<dbReference type="Gene3D" id="3.30.420.10">
    <property type="entry name" value="Ribonuclease H-like superfamily/Ribonuclease H"/>
    <property type="match status" value="1"/>
</dbReference>
<gene>
    <name evidence="2" type="ORF">INT45_004428</name>
</gene>
<dbReference type="PANTHER" id="PTHR37984">
    <property type="entry name" value="PROTEIN CBG26694"/>
    <property type="match status" value="1"/>
</dbReference>
<comment type="caution">
    <text evidence="2">The sequence shown here is derived from an EMBL/GenBank/DDBJ whole genome shotgun (WGS) entry which is preliminary data.</text>
</comment>
<dbReference type="AlphaFoldDB" id="A0A8H7RGU9"/>
<keyword evidence="3" id="KW-1185">Reference proteome</keyword>
<proteinExistence type="predicted"/>
<dbReference type="GO" id="GO:0015074">
    <property type="term" value="P:DNA integration"/>
    <property type="evidence" value="ECO:0007669"/>
    <property type="project" value="InterPro"/>
</dbReference>
<dbReference type="SUPFAM" id="SSF53098">
    <property type="entry name" value="Ribonuclease H-like"/>
    <property type="match status" value="1"/>
</dbReference>
<dbReference type="Pfam" id="PF17921">
    <property type="entry name" value="Integrase_H2C2"/>
    <property type="match status" value="1"/>
</dbReference>
<dbReference type="InterPro" id="IPR001584">
    <property type="entry name" value="Integrase_cat-core"/>
</dbReference>
<organism evidence="2 3">
    <name type="scientific">Circinella minor</name>
    <dbReference type="NCBI Taxonomy" id="1195481"/>
    <lineage>
        <taxon>Eukaryota</taxon>
        <taxon>Fungi</taxon>
        <taxon>Fungi incertae sedis</taxon>
        <taxon>Mucoromycota</taxon>
        <taxon>Mucoromycotina</taxon>
        <taxon>Mucoromycetes</taxon>
        <taxon>Mucorales</taxon>
        <taxon>Lichtheimiaceae</taxon>
        <taxon>Circinella</taxon>
    </lineage>
</organism>
<dbReference type="InterPro" id="IPR041588">
    <property type="entry name" value="Integrase_H2C2"/>
</dbReference>
<evidence type="ECO:0000313" key="3">
    <source>
        <dbReference type="Proteomes" id="UP000646827"/>
    </source>
</evidence>
<dbReference type="EMBL" id="JAEPRB010000936">
    <property type="protein sequence ID" value="KAG2210150.1"/>
    <property type="molecule type" value="Genomic_DNA"/>
</dbReference>
<dbReference type="InterPro" id="IPR050951">
    <property type="entry name" value="Retrovirus_Pol_polyprotein"/>
</dbReference>
<dbReference type="Proteomes" id="UP000646827">
    <property type="component" value="Unassembled WGS sequence"/>
</dbReference>
<dbReference type="InterPro" id="IPR036397">
    <property type="entry name" value="RNaseH_sf"/>
</dbReference>
<dbReference type="OrthoDB" id="5592268at2759"/>
<reference evidence="2 3" key="1">
    <citation type="submission" date="2020-12" db="EMBL/GenBank/DDBJ databases">
        <title>Metabolic potential, ecology and presence of endohyphal bacteria is reflected in genomic diversity of Mucoromycotina.</title>
        <authorList>
            <person name="Muszewska A."/>
            <person name="Okrasinska A."/>
            <person name="Steczkiewicz K."/>
            <person name="Drgas O."/>
            <person name="Orlowska M."/>
            <person name="Perlinska-Lenart U."/>
            <person name="Aleksandrzak-Piekarczyk T."/>
            <person name="Szatraj K."/>
            <person name="Zielenkiewicz U."/>
            <person name="Pilsyk S."/>
            <person name="Malc E."/>
            <person name="Mieczkowski P."/>
            <person name="Kruszewska J.S."/>
            <person name="Biernat P."/>
            <person name="Pawlowska J."/>
        </authorList>
    </citation>
    <scope>NUCLEOTIDE SEQUENCE [LARGE SCALE GENOMIC DNA]</scope>
    <source>
        <strain evidence="2 3">CBS 142.35</strain>
    </source>
</reference>
<evidence type="ECO:0000313" key="2">
    <source>
        <dbReference type="EMBL" id="KAG2210150.1"/>
    </source>
</evidence>
<dbReference type="GO" id="GO:0005634">
    <property type="term" value="C:nucleus"/>
    <property type="evidence" value="ECO:0007669"/>
    <property type="project" value="UniProtKB-ARBA"/>
</dbReference>
<dbReference type="InterPro" id="IPR012337">
    <property type="entry name" value="RNaseH-like_sf"/>
</dbReference>
<dbReference type="PROSITE" id="PS50994">
    <property type="entry name" value="INTEGRASE"/>
    <property type="match status" value="1"/>
</dbReference>